<feature type="compositionally biased region" description="Low complexity" evidence="1">
    <location>
        <begin position="127"/>
        <end position="145"/>
    </location>
</feature>
<accession>A0ABN9TRI7</accession>
<dbReference type="Proteomes" id="UP001189429">
    <property type="component" value="Unassembled WGS sequence"/>
</dbReference>
<feature type="region of interest" description="Disordered" evidence="1">
    <location>
        <begin position="119"/>
        <end position="167"/>
    </location>
</feature>
<evidence type="ECO:0000313" key="3">
    <source>
        <dbReference type="Proteomes" id="UP001189429"/>
    </source>
</evidence>
<reference evidence="2" key="1">
    <citation type="submission" date="2023-10" db="EMBL/GenBank/DDBJ databases">
        <authorList>
            <person name="Chen Y."/>
            <person name="Shah S."/>
            <person name="Dougan E. K."/>
            <person name="Thang M."/>
            <person name="Chan C."/>
        </authorList>
    </citation>
    <scope>NUCLEOTIDE SEQUENCE [LARGE SCALE GENOMIC DNA]</scope>
</reference>
<sequence>MVAYRSTTKPPSVANNLFSLFILPMVLPMLPLGVALKCTMPLTMPLLLPLSFPMVPSMTGQLLACRSFAARTFCNYMSAVRLSRAVSMNWRAELLSMREMGGALETSKATHAWRHGGDIWGAGRAESPTPAGSQAAASSTARQRGMAARAQEPPLRNGDDAASAPGVGAPPRHCGCLPGVPPSAVPIAYVEASLARAVGASAGPIWLSPETAAKQRRRHPELSERDYLQAAGAFGDCEVVKEGRNGYSRHLLFLVKRGTRHAWRWWKAAVKATEDGAELYLVTLHPLESREVDVIRDAGWVLREARGRQRVAQLFSLHGLGG</sequence>
<name>A0ABN9TRI7_9DINO</name>
<protein>
    <submittedName>
        <fullName evidence="2">Uncharacterized protein</fullName>
    </submittedName>
</protein>
<evidence type="ECO:0000313" key="2">
    <source>
        <dbReference type="EMBL" id="CAK0848243.1"/>
    </source>
</evidence>
<gene>
    <name evidence="2" type="ORF">PCOR1329_LOCUS41236</name>
</gene>
<evidence type="ECO:0000256" key="1">
    <source>
        <dbReference type="SAM" id="MobiDB-lite"/>
    </source>
</evidence>
<comment type="caution">
    <text evidence="2">The sequence shown here is derived from an EMBL/GenBank/DDBJ whole genome shotgun (WGS) entry which is preliminary data.</text>
</comment>
<keyword evidence="3" id="KW-1185">Reference proteome</keyword>
<organism evidence="2 3">
    <name type="scientific">Prorocentrum cordatum</name>
    <dbReference type="NCBI Taxonomy" id="2364126"/>
    <lineage>
        <taxon>Eukaryota</taxon>
        <taxon>Sar</taxon>
        <taxon>Alveolata</taxon>
        <taxon>Dinophyceae</taxon>
        <taxon>Prorocentrales</taxon>
        <taxon>Prorocentraceae</taxon>
        <taxon>Prorocentrum</taxon>
    </lineage>
</organism>
<dbReference type="EMBL" id="CAUYUJ010014961">
    <property type="protein sequence ID" value="CAK0848243.1"/>
    <property type="molecule type" value="Genomic_DNA"/>
</dbReference>
<proteinExistence type="predicted"/>